<sequence>MRAFMYAIVALLLLVLVATPSTASLLSLLDRPGGISLLSERFPNPFSILEHVPFSLDRDLDIAEVALARVDWKETPTHHLIMIDIPGLKKEELKIEVGNKILQKCISNLIHPLD</sequence>
<proteinExistence type="predicted"/>
<evidence type="ECO:0000259" key="2">
    <source>
        <dbReference type="Pfam" id="PF00011"/>
    </source>
</evidence>
<accession>A0AAQ3QA93</accession>
<keyword evidence="1" id="KW-0732">Signal</keyword>
<keyword evidence="4" id="KW-1185">Reference proteome</keyword>
<name>A0AAQ3QA93_9LILI</name>
<dbReference type="Gene3D" id="2.60.40.790">
    <property type="match status" value="1"/>
</dbReference>
<evidence type="ECO:0000313" key="3">
    <source>
        <dbReference type="EMBL" id="WOL01305.1"/>
    </source>
</evidence>
<dbReference type="Pfam" id="PF00011">
    <property type="entry name" value="HSP20"/>
    <property type="match status" value="1"/>
</dbReference>
<dbReference type="Proteomes" id="UP001327560">
    <property type="component" value="Chromosome 3"/>
</dbReference>
<reference evidence="3 4" key="1">
    <citation type="submission" date="2023-10" db="EMBL/GenBank/DDBJ databases">
        <title>Chromosome-scale genome assembly provides insights into flower coloration mechanisms of Canna indica.</title>
        <authorList>
            <person name="Li C."/>
        </authorList>
    </citation>
    <scope>NUCLEOTIDE SEQUENCE [LARGE SCALE GENOMIC DNA]</scope>
    <source>
        <tissue evidence="3">Flower</tissue>
    </source>
</reference>
<feature type="chain" id="PRO_5042829948" description="SHSP domain-containing protein" evidence="1">
    <location>
        <begin position="24"/>
        <end position="114"/>
    </location>
</feature>
<evidence type="ECO:0000313" key="4">
    <source>
        <dbReference type="Proteomes" id="UP001327560"/>
    </source>
</evidence>
<dbReference type="SUPFAM" id="SSF49764">
    <property type="entry name" value="HSP20-like chaperones"/>
    <property type="match status" value="1"/>
</dbReference>
<feature type="domain" description="SHSP" evidence="2">
    <location>
        <begin position="71"/>
        <end position="102"/>
    </location>
</feature>
<dbReference type="InterPro" id="IPR008978">
    <property type="entry name" value="HSP20-like_chaperone"/>
</dbReference>
<dbReference type="InterPro" id="IPR002068">
    <property type="entry name" value="A-crystallin/Hsp20_dom"/>
</dbReference>
<feature type="signal peptide" evidence="1">
    <location>
        <begin position="1"/>
        <end position="23"/>
    </location>
</feature>
<dbReference type="AlphaFoldDB" id="A0AAQ3QA93"/>
<gene>
    <name evidence="3" type="ORF">Cni_G10021</name>
</gene>
<evidence type="ECO:0000256" key="1">
    <source>
        <dbReference type="SAM" id="SignalP"/>
    </source>
</evidence>
<dbReference type="EMBL" id="CP136892">
    <property type="protein sequence ID" value="WOL01305.1"/>
    <property type="molecule type" value="Genomic_DNA"/>
</dbReference>
<organism evidence="3 4">
    <name type="scientific">Canna indica</name>
    <name type="common">Indian-shot</name>
    <dbReference type="NCBI Taxonomy" id="4628"/>
    <lineage>
        <taxon>Eukaryota</taxon>
        <taxon>Viridiplantae</taxon>
        <taxon>Streptophyta</taxon>
        <taxon>Embryophyta</taxon>
        <taxon>Tracheophyta</taxon>
        <taxon>Spermatophyta</taxon>
        <taxon>Magnoliopsida</taxon>
        <taxon>Liliopsida</taxon>
        <taxon>Zingiberales</taxon>
        <taxon>Cannaceae</taxon>
        <taxon>Canna</taxon>
    </lineage>
</organism>
<protein>
    <recommendedName>
        <fullName evidence="2">SHSP domain-containing protein</fullName>
    </recommendedName>
</protein>